<dbReference type="Proteomes" id="UP001165064">
    <property type="component" value="Unassembled WGS sequence"/>
</dbReference>
<gene>
    <name evidence="1" type="ORF">Amon02_000195600</name>
</gene>
<name>A0ACB5SWP3_AMBMO</name>
<protein>
    <submittedName>
        <fullName evidence="1">Unnamed protein product</fullName>
    </submittedName>
</protein>
<proteinExistence type="predicted"/>
<accession>A0ACB5SWP3</accession>
<keyword evidence="2" id="KW-1185">Reference proteome</keyword>
<reference evidence="1" key="1">
    <citation type="submission" date="2023-04" db="EMBL/GenBank/DDBJ databases">
        <title>Ambrosiozyma monospora NBRC 10751.</title>
        <authorList>
            <person name="Ichikawa N."/>
            <person name="Sato H."/>
            <person name="Tonouchi N."/>
        </authorList>
    </citation>
    <scope>NUCLEOTIDE SEQUENCE</scope>
    <source>
        <strain evidence="1">NBRC 10751</strain>
    </source>
</reference>
<organism evidence="1 2">
    <name type="scientific">Ambrosiozyma monospora</name>
    <name type="common">Yeast</name>
    <name type="synonym">Endomycopsis monosporus</name>
    <dbReference type="NCBI Taxonomy" id="43982"/>
    <lineage>
        <taxon>Eukaryota</taxon>
        <taxon>Fungi</taxon>
        <taxon>Dikarya</taxon>
        <taxon>Ascomycota</taxon>
        <taxon>Saccharomycotina</taxon>
        <taxon>Pichiomycetes</taxon>
        <taxon>Pichiales</taxon>
        <taxon>Pichiaceae</taxon>
        <taxon>Ambrosiozyma</taxon>
    </lineage>
</organism>
<dbReference type="EMBL" id="BSXS01001056">
    <property type="protein sequence ID" value="GME74935.1"/>
    <property type="molecule type" value="Genomic_DNA"/>
</dbReference>
<sequence>MDKQDHPAFTLSALTLIGGSMGYIKKGSVPSLIAGTSLSAVYLTAGYLLHENKEYGIHTALFGSSVLLFAGLSRSIKASFKKPVPLTLLGLGVVSTGYYAKKYTEFYL</sequence>
<comment type="caution">
    <text evidence="1">The sequence shown here is derived from an EMBL/GenBank/DDBJ whole genome shotgun (WGS) entry which is preliminary data.</text>
</comment>
<evidence type="ECO:0000313" key="1">
    <source>
        <dbReference type="EMBL" id="GME74935.1"/>
    </source>
</evidence>
<evidence type="ECO:0000313" key="2">
    <source>
        <dbReference type="Proteomes" id="UP001165064"/>
    </source>
</evidence>